<dbReference type="AlphaFoldDB" id="A0A6H5ING1"/>
<sequence length="317" mass="34944">MLAAASGQAQRYQSEDANYLSQSDLYSDYEAERPVHPTPRSYSAAAAPAQRQQPAGPKPTPVAILKQINRHNEDGSYTYGFEGADGSFKIETKQANGEVKGKYGFVDDSGKVRVVEYGADQYGFQPVGDGITVAPPTLVDETTSKEALEAQKYDDYQTYQQPISRPAPSDSFNVVPFFFCISHRPQPVINRQQAATYQYQPQYPTQQQHTQAIYAAQQTRLAPKPAQPIYSPAEQPRLNLQSQLIQSQLYTSDEQPQYKNGPVQFGPAPVQEHHLQARAQPQARSGANGGLLDQLARDYALPAGGAAPLHDISFGYY</sequence>
<reference evidence="3 4" key="1">
    <citation type="submission" date="2020-02" db="EMBL/GenBank/DDBJ databases">
        <authorList>
            <person name="Ferguson B K."/>
        </authorList>
    </citation>
    <scope>NUCLEOTIDE SEQUENCE [LARGE SCALE GENOMIC DNA]</scope>
</reference>
<protein>
    <submittedName>
        <fullName evidence="3">Uncharacterized protein</fullName>
    </submittedName>
</protein>
<organism evidence="3 4">
    <name type="scientific">Trichogramma brassicae</name>
    <dbReference type="NCBI Taxonomy" id="86971"/>
    <lineage>
        <taxon>Eukaryota</taxon>
        <taxon>Metazoa</taxon>
        <taxon>Ecdysozoa</taxon>
        <taxon>Arthropoda</taxon>
        <taxon>Hexapoda</taxon>
        <taxon>Insecta</taxon>
        <taxon>Pterygota</taxon>
        <taxon>Neoptera</taxon>
        <taxon>Endopterygota</taxon>
        <taxon>Hymenoptera</taxon>
        <taxon>Apocrita</taxon>
        <taxon>Proctotrupomorpha</taxon>
        <taxon>Chalcidoidea</taxon>
        <taxon>Trichogrammatidae</taxon>
        <taxon>Trichogramma</taxon>
    </lineage>
</organism>
<dbReference type="Proteomes" id="UP000479190">
    <property type="component" value="Unassembled WGS sequence"/>
</dbReference>
<dbReference type="Pfam" id="PF00379">
    <property type="entry name" value="Chitin_bind_4"/>
    <property type="match status" value="1"/>
</dbReference>
<feature type="region of interest" description="Disordered" evidence="2">
    <location>
        <begin position="1"/>
        <end position="61"/>
    </location>
</feature>
<dbReference type="OrthoDB" id="6371055at2759"/>
<keyword evidence="1" id="KW-0193">Cuticle</keyword>
<evidence type="ECO:0000256" key="2">
    <source>
        <dbReference type="SAM" id="MobiDB-lite"/>
    </source>
</evidence>
<dbReference type="InterPro" id="IPR000618">
    <property type="entry name" value="Insect_cuticle"/>
</dbReference>
<evidence type="ECO:0000313" key="4">
    <source>
        <dbReference type="Proteomes" id="UP000479190"/>
    </source>
</evidence>
<accession>A0A6H5ING1</accession>
<proteinExistence type="predicted"/>
<dbReference type="PRINTS" id="PR00947">
    <property type="entry name" value="CUTICLE"/>
</dbReference>
<dbReference type="GO" id="GO:0062129">
    <property type="term" value="C:chitin-based extracellular matrix"/>
    <property type="evidence" value="ECO:0007669"/>
    <property type="project" value="TreeGrafter"/>
</dbReference>
<evidence type="ECO:0000313" key="3">
    <source>
        <dbReference type="EMBL" id="CAB0038246.1"/>
    </source>
</evidence>
<dbReference type="InterPro" id="IPR050468">
    <property type="entry name" value="Cuticle_Struct_Prot"/>
</dbReference>
<keyword evidence="4" id="KW-1185">Reference proteome</keyword>
<feature type="compositionally biased region" description="Low complexity" evidence="2">
    <location>
        <begin position="44"/>
        <end position="55"/>
    </location>
</feature>
<feature type="compositionally biased region" description="Polar residues" evidence="2">
    <location>
        <begin position="7"/>
        <end position="25"/>
    </location>
</feature>
<dbReference type="GO" id="GO:0008010">
    <property type="term" value="F:structural constituent of chitin-based larval cuticle"/>
    <property type="evidence" value="ECO:0007669"/>
    <property type="project" value="TreeGrafter"/>
</dbReference>
<evidence type="ECO:0000256" key="1">
    <source>
        <dbReference type="PROSITE-ProRule" id="PRU00497"/>
    </source>
</evidence>
<dbReference type="PANTHER" id="PTHR10380">
    <property type="entry name" value="CUTICLE PROTEIN"/>
    <property type="match status" value="1"/>
</dbReference>
<dbReference type="PROSITE" id="PS51155">
    <property type="entry name" value="CHIT_BIND_RR_2"/>
    <property type="match status" value="1"/>
</dbReference>
<dbReference type="EMBL" id="CADCXV010000898">
    <property type="protein sequence ID" value="CAB0038246.1"/>
    <property type="molecule type" value="Genomic_DNA"/>
</dbReference>
<name>A0A6H5ING1_9HYME</name>
<gene>
    <name evidence="3" type="ORF">TBRA_LOCUS10034</name>
</gene>
<dbReference type="PANTHER" id="PTHR10380:SF234">
    <property type="entry name" value="CUTICULAR PROTEIN 97EA, ISOFORM A"/>
    <property type="match status" value="1"/>
</dbReference>